<feature type="transmembrane region" description="Helical" evidence="1">
    <location>
        <begin position="146"/>
        <end position="169"/>
    </location>
</feature>
<keyword evidence="3" id="KW-1185">Reference proteome</keyword>
<protein>
    <submittedName>
        <fullName evidence="2">Cadmium resistance transporter</fullName>
    </submittedName>
</protein>
<dbReference type="RefSeq" id="WP_009627848.1">
    <property type="nucleotide sequence ID" value="NZ_VBTY01000119.1"/>
</dbReference>
<accession>A0A9X4MC83</accession>
<proteinExistence type="predicted"/>
<keyword evidence="1" id="KW-0812">Transmembrane</keyword>
<dbReference type="AlphaFoldDB" id="A0A9X4MC83"/>
<organism evidence="2 3">
    <name type="scientific">Pseudanabaena catenata USMAC16</name>
    <dbReference type="NCBI Taxonomy" id="1855837"/>
    <lineage>
        <taxon>Bacteria</taxon>
        <taxon>Bacillati</taxon>
        <taxon>Cyanobacteriota</taxon>
        <taxon>Cyanophyceae</taxon>
        <taxon>Pseudanabaenales</taxon>
        <taxon>Pseudanabaenaceae</taxon>
        <taxon>Pseudanabaena</taxon>
    </lineage>
</organism>
<gene>
    <name evidence="2" type="ORF">FEV09_14245</name>
</gene>
<feature type="transmembrane region" description="Helical" evidence="1">
    <location>
        <begin position="12"/>
        <end position="30"/>
    </location>
</feature>
<evidence type="ECO:0000256" key="1">
    <source>
        <dbReference type="SAM" id="Phobius"/>
    </source>
</evidence>
<reference evidence="2" key="1">
    <citation type="submission" date="2019-05" db="EMBL/GenBank/DDBJ databases">
        <title>Whole genome sequencing of Pseudanabaena catenata USMAC16.</title>
        <authorList>
            <person name="Khan Z."/>
            <person name="Omar W.M."/>
            <person name="Convey P."/>
            <person name="Merican F."/>
            <person name="Najimudin N."/>
        </authorList>
    </citation>
    <scope>NUCLEOTIDE SEQUENCE</scope>
    <source>
        <strain evidence="2">USMAC16</strain>
    </source>
</reference>
<feature type="transmembrane region" description="Helical" evidence="1">
    <location>
        <begin position="71"/>
        <end position="88"/>
    </location>
</feature>
<feature type="transmembrane region" description="Helical" evidence="1">
    <location>
        <begin position="42"/>
        <end position="65"/>
    </location>
</feature>
<keyword evidence="1" id="KW-1133">Transmembrane helix</keyword>
<feature type="transmembrane region" description="Helical" evidence="1">
    <location>
        <begin position="181"/>
        <end position="201"/>
    </location>
</feature>
<dbReference type="EMBL" id="VBTY01000119">
    <property type="protein sequence ID" value="MDG3495710.1"/>
    <property type="molecule type" value="Genomic_DNA"/>
</dbReference>
<evidence type="ECO:0000313" key="3">
    <source>
        <dbReference type="Proteomes" id="UP001152872"/>
    </source>
</evidence>
<dbReference type="Proteomes" id="UP001152872">
    <property type="component" value="Unassembled WGS sequence"/>
</dbReference>
<dbReference type="InterPro" id="IPR004676">
    <property type="entry name" value="Cd-R_transporter"/>
</dbReference>
<dbReference type="Pfam" id="PF03596">
    <property type="entry name" value="Cad"/>
    <property type="match status" value="1"/>
</dbReference>
<comment type="caution">
    <text evidence="2">The sequence shown here is derived from an EMBL/GenBank/DDBJ whole genome shotgun (WGS) entry which is preliminary data.</text>
</comment>
<keyword evidence="1" id="KW-0472">Membrane</keyword>
<feature type="transmembrane region" description="Helical" evidence="1">
    <location>
        <begin position="207"/>
        <end position="225"/>
    </location>
</feature>
<evidence type="ECO:0000313" key="2">
    <source>
        <dbReference type="EMBL" id="MDG3495710.1"/>
    </source>
</evidence>
<sequence>MNAILTSIPTALTAFTATNLDDVIILLLFFSQVSSTFRKRHIVMGQYLGFGALVLASLSGYFGGLLMPRDWIGMLGILPIAIGLNRLFIPETEDNESEESQSVQSNSWLSSLLSPQVYSVAAVTFANGGDNVGIYVPLFASSTLEGLLVTLVVFLLMVGLWCYVAYRLIQVPAIADSLSRYGNYLVPFVLIGLGILIMIDSHTLENRGLVVLSLLIGGLVVFNLGRNIAEINILKPLQAKEPQLD</sequence>
<name>A0A9X4MC83_9CYAN</name>